<dbReference type="RefSeq" id="WP_034294202.1">
    <property type="nucleotide sequence ID" value="NZ_CP091519.2"/>
</dbReference>
<evidence type="ECO:0000313" key="2">
    <source>
        <dbReference type="EMBL" id="SSY70191.1"/>
    </source>
</evidence>
<dbReference type="Gene3D" id="1.20.120.520">
    <property type="entry name" value="nmb1532 protein domain like"/>
    <property type="match status" value="1"/>
</dbReference>
<sequence>MLNLLNQATAPTWDDPIEMLYACHGKVKKFCGQLHLLPDYIAQHGCNAAAQEAITQISTYFNRAAPLHHADEELDFFPLLSKYCPEAQMVIDELEAQHIDLHKNWDTLHTQLQETLAGVRVAPDMQIIQNFTMAYDEHIPKEEQLFELGKTHIPPNELGEIGKIMAARRVG</sequence>
<feature type="domain" description="Hemerythrin-like" evidence="1">
    <location>
        <begin position="15"/>
        <end position="146"/>
    </location>
</feature>
<dbReference type="OrthoDB" id="9780392at2"/>
<proteinExistence type="predicted"/>
<evidence type="ECO:0000313" key="3">
    <source>
        <dbReference type="Proteomes" id="UP000254209"/>
    </source>
</evidence>
<dbReference type="Proteomes" id="UP000254209">
    <property type="component" value="Unassembled WGS sequence"/>
</dbReference>
<gene>
    <name evidence="2" type="ORF">NCTC10283_00267</name>
</gene>
<dbReference type="AlphaFoldDB" id="A0A376BKF0"/>
<organism evidence="2 3">
    <name type="scientific">Alysiella crassa</name>
    <dbReference type="NCBI Taxonomy" id="153491"/>
    <lineage>
        <taxon>Bacteria</taxon>
        <taxon>Pseudomonadati</taxon>
        <taxon>Pseudomonadota</taxon>
        <taxon>Betaproteobacteria</taxon>
        <taxon>Neisseriales</taxon>
        <taxon>Neisseriaceae</taxon>
        <taxon>Alysiella</taxon>
    </lineage>
</organism>
<dbReference type="InterPro" id="IPR012312">
    <property type="entry name" value="Hemerythrin-like"/>
</dbReference>
<dbReference type="CDD" id="cd12108">
    <property type="entry name" value="Hr-like"/>
    <property type="match status" value="1"/>
</dbReference>
<name>A0A376BKF0_9NEIS</name>
<protein>
    <submittedName>
        <fullName evidence="2">Uncharacterized conserved protein</fullName>
    </submittedName>
</protein>
<accession>A0A376BKF0</accession>
<dbReference type="EMBL" id="UFSO01000002">
    <property type="protein sequence ID" value="SSY70191.1"/>
    <property type="molecule type" value="Genomic_DNA"/>
</dbReference>
<dbReference type="STRING" id="1120980.GCA_000745955_01901"/>
<reference evidence="2 3" key="1">
    <citation type="submission" date="2018-06" db="EMBL/GenBank/DDBJ databases">
        <authorList>
            <consortium name="Pathogen Informatics"/>
            <person name="Doyle S."/>
        </authorList>
    </citation>
    <scope>NUCLEOTIDE SEQUENCE [LARGE SCALE GENOMIC DNA]</scope>
    <source>
        <strain evidence="2 3">NCTC10283</strain>
    </source>
</reference>
<dbReference type="Pfam" id="PF01814">
    <property type="entry name" value="Hemerythrin"/>
    <property type="match status" value="1"/>
</dbReference>
<evidence type="ECO:0000259" key="1">
    <source>
        <dbReference type="Pfam" id="PF01814"/>
    </source>
</evidence>
<keyword evidence="3" id="KW-1185">Reference proteome</keyword>